<keyword evidence="1" id="KW-0012">Acyltransferase</keyword>
<dbReference type="GO" id="GO:0003810">
    <property type="term" value="F:protein-glutamine gamma-glutamyltransferase activity"/>
    <property type="evidence" value="ECO:0007669"/>
    <property type="project" value="UniProtKB-EC"/>
</dbReference>
<gene>
    <name evidence="4" type="primary">Tgm1</name>
    <name evidence="4" type="ORF">REGSAT_R14795</name>
</gene>
<evidence type="ECO:0000259" key="3">
    <source>
        <dbReference type="Pfam" id="PF00927"/>
    </source>
</evidence>
<dbReference type="SUPFAM" id="SSF49309">
    <property type="entry name" value="Transglutaminase, two C-terminal domains"/>
    <property type="match status" value="2"/>
</dbReference>
<feature type="non-terminal residue" evidence="4">
    <location>
        <position position="1"/>
    </location>
</feature>
<protein>
    <recommendedName>
        <fullName evidence="2">protein-glutamine gamma-glutamyltransferase</fullName>
        <ecNumber evidence="2">2.3.2.13</ecNumber>
    </recommendedName>
</protein>
<feature type="non-terminal residue" evidence="4">
    <location>
        <position position="126"/>
    </location>
</feature>
<name>A0A7K4X6A9_REGSA</name>
<dbReference type="EMBL" id="VWZN01002784">
    <property type="protein sequence ID" value="NWR42482.1"/>
    <property type="molecule type" value="Genomic_DNA"/>
</dbReference>
<keyword evidence="5" id="KW-1185">Reference proteome</keyword>
<dbReference type="InterPro" id="IPR036238">
    <property type="entry name" value="Transglutaminase_C_sf"/>
</dbReference>
<dbReference type="Gene3D" id="2.60.40.10">
    <property type="entry name" value="Immunoglobulins"/>
    <property type="match status" value="2"/>
</dbReference>
<dbReference type="AlphaFoldDB" id="A0A7K4X6A9"/>
<dbReference type="PANTHER" id="PTHR11590">
    <property type="entry name" value="PROTEIN-GLUTAMINE GAMMA-GLUTAMYLTRANSFERASE"/>
    <property type="match status" value="1"/>
</dbReference>
<sequence length="126" mass="13291">LCAVRYTGVAGPAFRQEQHRRTLPPGQEETVTMAVSYAEYQPHVGDQDALKLTAAGTVQESGQVLAKELLVRLHTPELTLTLLGPAVVGEPVPVQVVFQNPLPKALSGASLRMEGAGIACPKPAAL</sequence>
<feature type="domain" description="Transglutaminase C-terminal" evidence="3">
    <location>
        <begin position="3"/>
        <end position="67"/>
    </location>
</feature>
<accession>A0A7K4X6A9</accession>
<evidence type="ECO:0000313" key="5">
    <source>
        <dbReference type="Proteomes" id="UP000529728"/>
    </source>
</evidence>
<dbReference type="Proteomes" id="UP000529728">
    <property type="component" value="Unassembled WGS sequence"/>
</dbReference>
<keyword evidence="4" id="KW-0808">Transferase</keyword>
<dbReference type="PANTHER" id="PTHR11590:SF49">
    <property type="entry name" value="PROTEIN-GLUTAMINE GAMMA-GLUTAMYLTRANSFERASE K"/>
    <property type="match status" value="1"/>
</dbReference>
<evidence type="ECO:0000256" key="1">
    <source>
        <dbReference type="ARBA" id="ARBA00023315"/>
    </source>
</evidence>
<proteinExistence type="predicted"/>
<evidence type="ECO:0000313" key="4">
    <source>
        <dbReference type="EMBL" id="NWR42482.1"/>
    </source>
</evidence>
<comment type="caution">
    <text evidence="4">The sequence shown here is derived from an EMBL/GenBank/DDBJ whole genome shotgun (WGS) entry which is preliminary data.</text>
</comment>
<evidence type="ECO:0000256" key="2">
    <source>
        <dbReference type="ARBA" id="ARBA00024222"/>
    </source>
</evidence>
<dbReference type="EC" id="2.3.2.13" evidence="2"/>
<dbReference type="InterPro" id="IPR013783">
    <property type="entry name" value="Ig-like_fold"/>
</dbReference>
<dbReference type="InterPro" id="IPR050779">
    <property type="entry name" value="Transglutaminase"/>
</dbReference>
<dbReference type="OrthoDB" id="8943344at2759"/>
<organism evidence="4 5">
    <name type="scientific">Regulus satrapa</name>
    <name type="common">Golden-crowned kinglet</name>
    <dbReference type="NCBI Taxonomy" id="13245"/>
    <lineage>
        <taxon>Eukaryota</taxon>
        <taxon>Metazoa</taxon>
        <taxon>Chordata</taxon>
        <taxon>Craniata</taxon>
        <taxon>Vertebrata</taxon>
        <taxon>Euteleostomi</taxon>
        <taxon>Archelosauria</taxon>
        <taxon>Archosauria</taxon>
        <taxon>Dinosauria</taxon>
        <taxon>Saurischia</taxon>
        <taxon>Theropoda</taxon>
        <taxon>Coelurosauria</taxon>
        <taxon>Aves</taxon>
        <taxon>Neognathae</taxon>
        <taxon>Neoaves</taxon>
        <taxon>Telluraves</taxon>
        <taxon>Australaves</taxon>
        <taxon>Passeriformes</taxon>
        <taxon>Regulidae</taxon>
        <taxon>Regulus</taxon>
    </lineage>
</organism>
<dbReference type="InterPro" id="IPR008958">
    <property type="entry name" value="Transglutaminase_C"/>
</dbReference>
<dbReference type="Pfam" id="PF00927">
    <property type="entry name" value="Transglut_C"/>
    <property type="match status" value="1"/>
</dbReference>
<reference evidence="4 5" key="1">
    <citation type="submission" date="2019-09" db="EMBL/GenBank/DDBJ databases">
        <title>Bird 10,000 Genomes (B10K) Project - Family phase.</title>
        <authorList>
            <person name="Zhang G."/>
        </authorList>
    </citation>
    <scope>NUCLEOTIDE SEQUENCE [LARGE SCALE GENOMIC DNA]</scope>
    <source>
        <strain evidence="4">B10K-DU-001-18</strain>
        <tissue evidence="4">Muscle</tissue>
    </source>
</reference>